<comment type="caution">
    <text evidence="2">The sequence shown here is derived from an EMBL/GenBank/DDBJ whole genome shotgun (WGS) entry which is preliminary data.</text>
</comment>
<keyword evidence="3" id="KW-1185">Reference proteome</keyword>
<reference evidence="2 3" key="1">
    <citation type="submission" date="2016-03" db="EMBL/GenBank/DDBJ databases">
        <title>Spore heat resistance.</title>
        <authorList>
            <person name="Boekhorst J."/>
            <person name="Berendsen E.M."/>
            <person name="Wells-Bennik M.H."/>
            <person name="Kuipers O.P."/>
        </authorList>
    </citation>
    <scope>NUCLEOTIDE SEQUENCE [LARGE SCALE GENOMIC DNA]</scope>
    <source>
        <strain evidence="2 3">AF16</strain>
    </source>
</reference>
<name>A0A178TEB8_9BACL</name>
<evidence type="ECO:0000256" key="1">
    <source>
        <dbReference type="SAM" id="Coils"/>
    </source>
</evidence>
<proteinExistence type="predicted"/>
<keyword evidence="1" id="KW-0175">Coiled coil</keyword>
<evidence type="ECO:0000313" key="3">
    <source>
        <dbReference type="Proteomes" id="UP000078336"/>
    </source>
</evidence>
<gene>
    <name evidence="2" type="ORF">TAF16_1919</name>
</gene>
<dbReference type="AlphaFoldDB" id="A0A178TEB8"/>
<dbReference type="PATRIC" id="fig|33934.6.peg.1946"/>
<sequence length="41" mass="4616">MLQSKQAKKALQKVQRVAKEAAVLAENVNQLKQILHRFGIS</sequence>
<evidence type="ECO:0000313" key="2">
    <source>
        <dbReference type="EMBL" id="OAO78364.1"/>
    </source>
</evidence>
<organism evidence="2 3">
    <name type="scientific">Anoxybacillus flavithermus</name>
    <dbReference type="NCBI Taxonomy" id="33934"/>
    <lineage>
        <taxon>Bacteria</taxon>
        <taxon>Bacillati</taxon>
        <taxon>Bacillota</taxon>
        <taxon>Bacilli</taxon>
        <taxon>Bacillales</taxon>
        <taxon>Anoxybacillaceae</taxon>
        <taxon>Anoxybacillus</taxon>
    </lineage>
</organism>
<dbReference type="EMBL" id="LUCQ01000109">
    <property type="protein sequence ID" value="OAO78364.1"/>
    <property type="molecule type" value="Genomic_DNA"/>
</dbReference>
<dbReference type="Proteomes" id="UP000078336">
    <property type="component" value="Unassembled WGS sequence"/>
</dbReference>
<dbReference type="RefSeq" id="WP_268915715.1">
    <property type="nucleotide sequence ID" value="NZ_CP021838.1"/>
</dbReference>
<feature type="coiled-coil region" evidence="1">
    <location>
        <begin position="7"/>
        <end position="34"/>
    </location>
</feature>
<protein>
    <submittedName>
        <fullName evidence="2">Uncharacterized protein</fullName>
    </submittedName>
</protein>
<accession>A0A178TEB8</accession>